<dbReference type="Proteomes" id="UP001234216">
    <property type="component" value="Unassembled WGS sequence"/>
</dbReference>
<dbReference type="AlphaFoldDB" id="A0AAW8FAR6"/>
<name>A0AAW8FAR6_9ACTN</name>
<proteinExistence type="predicted"/>
<dbReference type="EMBL" id="JAUSZV010000005">
    <property type="protein sequence ID" value="MDQ0907217.1"/>
    <property type="molecule type" value="Genomic_DNA"/>
</dbReference>
<dbReference type="RefSeq" id="WP_306975625.1">
    <property type="nucleotide sequence ID" value="NZ_JAUSZV010000005.1"/>
</dbReference>
<reference evidence="1" key="1">
    <citation type="submission" date="2023-07" db="EMBL/GenBank/DDBJ databases">
        <title>Comparative genomics of wheat-associated soil bacteria to identify genetic determinants of phenazine resistance.</title>
        <authorList>
            <person name="Mouncey N."/>
        </authorList>
    </citation>
    <scope>NUCLEOTIDE SEQUENCE</scope>
    <source>
        <strain evidence="1">V4I22</strain>
    </source>
</reference>
<evidence type="ECO:0000313" key="1">
    <source>
        <dbReference type="EMBL" id="MDQ0907217.1"/>
    </source>
</evidence>
<comment type="caution">
    <text evidence="1">The sequence shown here is derived from an EMBL/GenBank/DDBJ whole genome shotgun (WGS) entry which is preliminary data.</text>
</comment>
<accession>A0AAW8FAR6</accession>
<sequence>MARQPMRVVGDLNASAPGWFHGPVARLEAGAAGLLALERVAWVTLKVEKTDAFPGLRRHLTDGKLELAVVEAAAHCSLLTTTKGLGSRPVGPG</sequence>
<protein>
    <submittedName>
        <fullName evidence="1">Uncharacterized protein</fullName>
    </submittedName>
</protein>
<evidence type="ECO:0000313" key="2">
    <source>
        <dbReference type="Proteomes" id="UP001234216"/>
    </source>
</evidence>
<organism evidence="1 2">
    <name type="scientific">Streptomyces canus</name>
    <dbReference type="NCBI Taxonomy" id="58343"/>
    <lineage>
        <taxon>Bacteria</taxon>
        <taxon>Bacillati</taxon>
        <taxon>Actinomycetota</taxon>
        <taxon>Actinomycetes</taxon>
        <taxon>Kitasatosporales</taxon>
        <taxon>Streptomycetaceae</taxon>
        <taxon>Streptomyces</taxon>
        <taxon>Streptomyces aurantiacus group</taxon>
    </lineage>
</organism>
<gene>
    <name evidence="1" type="ORF">QFZ22_003202</name>
</gene>